<evidence type="ECO:0000256" key="1">
    <source>
        <dbReference type="ARBA" id="ARBA00004196"/>
    </source>
</evidence>
<dbReference type="Gene3D" id="2.40.420.20">
    <property type="match status" value="1"/>
</dbReference>
<dbReference type="Gene3D" id="2.40.30.170">
    <property type="match status" value="1"/>
</dbReference>
<dbReference type="InterPro" id="IPR058636">
    <property type="entry name" value="Beta-barrel_YknX"/>
</dbReference>
<comment type="caution">
    <text evidence="10">The sequence shown here is derived from an EMBL/GenBank/DDBJ whole genome shotgun (WGS) entry which is preliminary data.</text>
</comment>
<dbReference type="Gene3D" id="2.40.50.100">
    <property type="match status" value="1"/>
</dbReference>
<proteinExistence type="inferred from homology"/>
<evidence type="ECO:0000313" key="11">
    <source>
        <dbReference type="Proteomes" id="UP001253848"/>
    </source>
</evidence>
<keyword evidence="5" id="KW-0472">Membrane</keyword>
<feature type="domain" description="Multidrug resistance protein MdtA-like barrel-sandwich hybrid" evidence="7">
    <location>
        <begin position="64"/>
        <end position="212"/>
    </location>
</feature>
<feature type="domain" description="YknX-like beta-barrel" evidence="9">
    <location>
        <begin position="227"/>
        <end position="293"/>
    </location>
</feature>
<evidence type="ECO:0000256" key="4">
    <source>
        <dbReference type="SAM" id="Coils"/>
    </source>
</evidence>
<keyword evidence="3" id="KW-0813">Transport</keyword>
<dbReference type="Proteomes" id="UP001253848">
    <property type="component" value="Unassembled WGS sequence"/>
</dbReference>
<evidence type="ECO:0000259" key="6">
    <source>
        <dbReference type="Pfam" id="PF25876"/>
    </source>
</evidence>
<dbReference type="InterPro" id="IPR006143">
    <property type="entry name" value="RND_pump_MFP"/>
</dbReference>
<evidence type="ECO:0000313" key="10">
    <source>
        <dbReference type="EMBL" id="MDT0686266.1"/>
    </source>
</evidence>
<evidence type="ECO:0000259" key="8">
    <source>
        <dbReference type="Pfam" id="PF25967"/>
    </source>
</evidence>
<dbReference type="Gene3D" id="1.10.287.470">
    <property type="entry name" value="Helix hairpin bin"/>
    <property type="match status" value="1"/>
</dbReference>
<dbReference type="Pfam" id="PF25876">
    <property type="entry name" value="HH_MFP_RND"/>
    <property type="match status" value="1"/>
</dbReference>
<comment type="similarity">
    <text evidence="2">Belongs to the membrane fusion protein (MFP) (TC 8.A.1) family.</text>
</comment>
<dbReference type="Pfam" id="PF25990">
    <property type="entry name" value="Beta-barrel_YknX"/>
    <property type="match status" value="1"/>
</dbReference>
<keyword evidence="4" id="KW-0175">Coiled coil</keyword>
<dbReference type="NCBIfam" id="TIGR01730">
    <property type="entry name" value="RND_mfp"/>
    <property type="match status" value="1"/>
</dbReference>
<evidence type="ECO:0000256" key="3">
    <source>
        <dbReference type="ARBA" id="ARBA00022448"/>
    </source>
</evidence>
<keyword evidence="5" id="KW-1133">Transmembrane helix</keyword>
<protein>
    <submittedName>
        <fullName evidence="10">Efflux RND transporter periplasmic adaptor subunit</fullName>
    </submittedName>
</protein>
<organism evidence="10 11">
    <name type="scientific">Autumnicola psychrophila</name>
    <dbReference type="NCBI Taxonomy" id="3075592"/>
    <lineage>
        <taxon>Bacteria</taxon>
        <taxon>Pseudomonadati</taxon>
        <taxon>Bacteroidota</taxon>
        <taxon>Flavobacteriia</taxon>
        <taxon>Flavobacteriales</taxon>
        <taxon>Flavobacteriaceae</taxon>
        <taxon>Autumnicola</taxon>
    </lineage>
</organism>
<dbReference type="Pfam" id="PF25917">
    <property type="entry name" value="BSH_RND"/>
    <property type="match status" value="1"/>
</dbReference>
<keyword evidence="11" id="KW-1185">Reference proteome</keyword>
<dbReference type="EMBL" id="JAVRHN010000005">
    <property type="protein sequence ID" value="MDT0686266.1"/>
    <property type="molecule type" value="Genomic_DNA"/>
</dbReference>
<comment type="subcellular location">
    <subcellularLocation>
        <location evidence="1">Cell envelope</location>
    </subcellularLocation>
</comment>
<evidence type="ECO:0000259" key="7">
    <source>
        <dbReference type="Pfam" id="PF25917"/>
    </source>
</evidence>
<keyword evidence="5" id="KW-0812">Transmembrane</keyword>
<reference evidence="10 11" key="1">
    <citation type="submission" date="2023-09" db="EMBL/GenBank/DDBJ databases">
        <authorList>
            <person name="Rey-Velasco X."/>
        </authorList>
    </citation>
    <scope>NUCLEOTIDE SEQUENCE [LARGE SCALE GENOMIC DNA]</scope>
    <source>
        <strain evidence="10 11">F225</strain>
    </source>
</reference>
<name>A0ABU3DRC5_9FLAO</name>
<evidence type="ECO:0000256" key="5">
    <source>
        <dbReference type="SAM" id="Phobius"/>
    </source>
</evidence>
<evidence type="ECO:0000259" key="9">
    <source>
        <dbReference type="Pfam" id="PF25990"/>
    </source>
</evidence>
<gene>
    <name evidence="10" type="ORF">RM541_07810</name>
</gene>
<dbReference type="Pfam" id="PF25967">
    <property type="entry name" value="RND-MFP_C"/>
    <property type="match status" value="1"/>
</dbReference>
<accession>A0ABU3DRC5</accession>
<dbReference type="PANTHER" id="PTHR30469">
    <property type="entry name" value="MULTIDRUG RESISTANCE PROTEIN MDTA"/>
    <property type="match status" value="1"/>
</dbReference>
<feature type="domain" description="Multidrug resistance protein MdtA-like alpha-helical hairpin" evidence="6">
    <location>
        <begin position="110"/>
        <end position="183"/>
    </location>
</feature>
<dbReference type="RefSeq" id="WP_311499660.1">
    <property type="nucleotide sequence ID" value="NZ_JAVRHN010000005.1"/>
</dbReference>
<sequence>MKKKTIYIIIGIVIALIVLLIVGKKEGWYGKSGNYKQVEVSEVHPISLTETVSATGKIQPEVEVKLSSEVSGEIIELPVVEGQMVEKGDLLVRVNPDIYQSSVQRAEAGLQNMRANYAQTEASLKQATANYERNKQLFEKGVISKAEWDQIVSNYEVAEASKESAFYNMQSSAASVTEARDNLSRTNIYAPMTGTISKLDAELGERVVGTQQMAGTEIMRVADLSNMEVEVDVNENDIVKVSVGDSTIVEVDAYLGKEFRGLVTEISNSADSELTSDQVTNFKVKVRILEESYQELTEGKPENFSPFRPGMTATVDIITNSRNSVLGVPISAIVIKSDTITSKTGSQNATASGERFEAVFLKEGDEARLQVVKTGIQDDSQIEITEGLTEGDVVITGPYNTVTKSLEAGDKIEVAGDINSSNE</sequence>
<feature type="transmembrane region" description="Helical" evidence="5">
    <location>
        <begin position="6"/>
        <end position="23"/>
    </location>
</feature>
<dbReference type="InterPro" id="IPR058627">
    <property type="entry name" value="MdtA-like_C"/>
</dbReference>
<evidence type="ECO:0000256" key="2">
    <source>
        <dbReference type="ARBA" id="ARBA00009477"/>
    </source>
</evidence>
<feature type="domain" description="Multidrug resistance protein MdtA-like C-terminal permuted SH3" evidence="8">
    <location>
        <begin position="350"/>
        <end position="397"/>
    </location>
</feature>
<dbReference type="InterPro" id="IPR058624">
    <property type="entry name" value="MdtA-like_HH"/>
</dbReference>
<dbReference type="InterPro" id="IPR058625">
    <property type="entry name" value="MdtA-like_BSH"/>
</dbReference>
<feature type="coiled-coil region" evidence="4">
    <location>
        <begin position="103"/>
        <end position="137"/>
    </location>
</feature>
<dbReference type="PANTHER" id="PTHR30469:SF33">
    <property type="entry name" value="SLR1207 PROTEIN"/>
    <property type="match status" value="1"/>
</dbReference>
<dbReference type="SUPFAM" id="SSF111369">
    <property type="entry name" value="HlyD-like secretion proteins"/>
    <property type="match status" value="1"/>
</dbReference>